<dbReference type="GO" id="GO:0016747">
    <property type="term" value="F:acyltransferase activity, transferring groups other than amino-acyl groups"/>
    <property type="evidence" value="ECO:0007669"/>
    <property type="project" value="InterPro"/>
</dbReference>
<dbReference type="Pfam" id="PF00583">
    <property type="entry name" value="Acetyltransf_1"/>
    <property type="match status" value="1"/>
</dbReference>
<feature type="domain" description="N-acetyltransferase" evidence="1">
    <location>
        <begin position="175"/>
        <end position="321"/>
    </location>
</feature>
<dbReference type="AlphaFoldDB" id="B3QYC8"/>
<dbReference type="Gene3D" id="3.40.630.30">
    <property type="match status" value="1"/>
</dbReference>
<dbReference type="PROSITE" id="PS51186">
    <property type="entry name" value="GNAT"/>
    <property type="match status" value="1"/>
</dbReference>
<keyword evidence="3" id="KW-1185">Reference proteome</keyword>
<protein>
    <submittedName>
        <fullName evidence="2">GCN5-related N-acetyltransferase</fullName>
    </submittedName>
</protein>
<dbReference type="eggNOG" id="COG1670">
    <property type="taxonomic scope" value="Bacteria"/>
</dbReference>
<keyword evidence="2" id="KW-0808">Transferase</keyword>
<dbReference type="HOGENOM" id="CLU_865202_0_0_10"/>
<sequence>MNHHYPHYAADFLQYDYHSLPQVVKDWFPADYLKENLQREFSKHLQSMRDDIFAHGFSKMCPIAGAHPDEYKFRLIELDRKRKVMTSVRFKCLDVKQPFIDIVHMNFSPESALQAKMMAEQISEQYKTFSPRWIQFFDTKPLLNGGGEDAFLTHDICLLAAPVSLLKNAEKPKFYEIVTLEPAEDLQIYSKYLEVYAELYRENLSLKDILCKESRQHFEKLRDSGFLYNILVKGKWAGILGVSKRHQQFLYGYEILDVMLSKSFRRKGYAAAIQRRLIERLEAENLEAFYGHISPENQAAITTALKLGSKVIGSWYSVKIN</sequence>
<gene>
    <name evidence="2" type="ordered locus">Ctha_2645</name>
</gene>
<evidence type="ECO:0000313" key="2">
    <source>
        <dbReference type="EMBL" id="ACF15094.1"/>
    </source>
</evidence>
<dbReference type="InterPro" id="IPR016181">
    <property type="entry name" value="Acyl_CoA_acyltransferase"/>
</dbReference>
<organism evidence="2 3">
    <name type="scientific">Chloroherpeton thalassium (strain ATCC 35110 / GB-78)</name>
    <dbReference type="NCBI Taxonomy" id="517418"/>
    <lineage>
        <taxon>Bacteria</taxon>
        <taxon>Pseudomonadati</taxon>
        <taxon>Chlorobiota</taxon>
        <taxon>Chlorobiia</taxon>
        <taxon>Chlorobiales</taxon>
        <taxon>Chloroherpetonaceae</taxon>
        <taxon>Chloroherpeton</taxon>
    </lineage>
</organism>
<dbReference type="CDD" id="cd04301">
    <property type="entry name" value="NAT_SF"/>
    <property type="match status" value="1"/>
</dbReference>
<evidence type="ECO:0000313" key="3">
    <source>
        <dbReference type="Proteomes" id="UP000001208"/>
    </source>
</evidence>
<name>B3QYC8_CHLT3</name>
<evidence type="ECO:0000259" key="1">
    <source>
        <dbReference type="PROSITE" id="PS51186"/>
    </source>
</evidence>
<dbReference type="EMBL" id="CP001100">
    <property type="protein sequence ID" value="ACF15094.1"/>
    <property type="molecule type" value="Genomic_DNA"/>
</dbReference>
<accession>B3QYC8</accession>
<dbReference type="RefSeq" id="WP_012501176.1">
    <property type="nucleotide sequence ID" value="NC_011026.1"/>
</dbReference>
<dbReference type="STRING" id="517418.Ctha_2645"/>
<dbReference type="KEGG" id="cts:Ctha_2645"/>
<dbReference type="InterPro" id="IPR000182">
    <property type="entry name" value="GNAT_dom"/>
</dbReference>
<reference evidence="2 3" key="1">
    <citation type="submission" date="2008-06" db="EMBL/GenBank/DDBJ databases">
        <title>Complete sequence of Chloroherpeton thalassium ATCC 35110.</title>
        <authorList>
            <consortium name="US DOE Joint Genome Institute"/>
            <person name="Lucas S."/>
            <person name="Copeland A."/>
            <person name="Lapidus A."/>
            <person name="Glavina del Rio T."/>
            <person name="Dalin E."/>
            <person name="Tice H."/>
            <person name="Bruce D."/>
            <person name="Goodwin L."/>
            <person name="Pitluck S."/>
            <person name="Schmutz J."/>
            <person name="Larimer F."/>
            <person name="Land M."/>
            <person name="Hauser L."/>
            <person name="Kyrpides N."/>
            <person name="Mikhailova N."/>
            <person name="Liu Z."/>
            <person name="Li T."/>
            <person name="Zhao F."/>
            <person name="Overmann J."/>
            <person name="Bryant D.A."/>
            <person name="Richardson P."/>
        </authorList>
    </citation>
    <scope>NUCLEOTIDE SEQUENCE [LARGE SCALE GENOMIC DNA]</scope>
    <source>
        <strain evidence="3">ATCC 35110 / GB-78</strain>
    </source>
</reference>
<dbReference type="SUPFAM" id="SSF55729">
    <property type="entry name" value="Acyl-CoA N-acyltransferases (Nat)"/>
    <property type="match status" value="1"/>
</dbReference>
<proteinExistence type="predicted"/>
<dbReference type="Proteomes" id="UP000001208">
    <property type="component" value="Chromosome"/>
</dbReference>